<proteinExistence type="predicted"/>
<keyword evidence="1" id="KW-0732">Signal</keyword>
<keyword evidence="3" id="KW-1185">Reference proteome</keyword>
<protein>
    <submittedName>
        <fullName evidence="2">Uncharacterized protein</fullName>
    </submittedName>
</protein>
<accession>A0A9N8MB69</accession>
<reference evidence="2 3" key="1">
    <citation type="submission" date="2020-10" db="EMBL/GenBank/DDBJ databases">
        <authorList>
            <person name="Sedaghatjoo S."/>
        </authorList>
    </citation>
    <scope>NUCLEOTIDE SEQUENCE [LARGE SCALE GENOMIC DNA]</scope>
    <source>
        <strain evidence="2 3">LLFL</strain>
    </source>
</reference>
<dbReference type="AlphaFoldDB" id="A0A9N8MB69"/>
<sequence>MRASIVTSAFLVLVISGPVTAINAGWVDECVRKASANCKGSENVATQHQKEIFQQNYFGCLCKTWIRNYPEDGSCHGGCMKDRNNDKAFCDNACKLGGYVVSGVKGVICYEEDLDC</sequence>
<name>A0A9N8MB69_9BASI</name>
<evidence type="ECO:0000256" key="1">
    <source>
        <dbReference type="SAM" id="SignalP"/>
    </source>
</evidence>
<evidence type="ECO:0000313" key="3">
    <source>
        <dbReference type="Proteomes" id="UP000836404"/>
    </source>
</evidence>
<gene>
    <name evidence="2" type="ORF">JKILLFL_G2404</name>
</gene>
<dbReference type="EMBL" id="CAJHJF010007683">
    <property type="protein sequence ID" value="CAD6964289.1"/>
    <property type="molecule type" value="Genomic_DNA"/>
</dbReference>
<dbReference type="Proteomes" id="UP000836404">
    <property type="component" value="Unassembled WGS sequence"/>
</dbReference>
<evidence type="ECO:0000313" key="2">
    <source>
        <dbReference type="EMBL" id="CAD6964289.1"/>
    </source>
</evidence>
<organism evidence="2 3">
    <name type="scientific">Tilletia laevis</name>
    <dbReference type="NCBI Taxonomy" id="157183"/>
    <lineage>
        <taxon>Eukaryota</taxon>
        <taxon>Fungi</taxon>
        <taxon>Dikarya</taxon>
        <taxon>Basidiomycota</taxon>
        <taxon>Ustilaginomycotina</taxon>
        <taxon>Exobasidiomycetes</taxon>
        <taxon>Tilletiales</taxon>
        <taxon>Tilletiaceae</taxon>
        <taxon>Tilletia</taxon>
    </lineage>
</organism>
<comment type="caution">
    <text evidence="2">The sequence shown here is derived from an EMBL/GenBank/DDBJ whole genome shotgun (WGS) entry which is preliminary data.</text>
</comment>
<feature type="signal peptide" evidence="1">
    <location>
        <begin position="1"/>
        <end position="21"/>
    </location>
</feature>
<feature type="chain" id="PRO_5041112111" evidence="1">
    <location>
        <begin position="22"/>
        <end position="116"/>
    </location>
</feature>